<name>A0AAD5JWP0_9FUNG</name>
<reference evidence="1" key="2">
    <citation type="submission" date="2023-02" db="EMBL/GenBank/DDBJ databases">
        <authorList>
            <consortium name="DOE Joint Genome Institute"/>
            <person name="Mondo S.J."/>
            <person name="Chang Y."/>
            <person name="Wang Y."/>
            <person name="Ahrendt S."/>
            <person name="Andreopoulos W."/>
            <person name="Barry K."/>
            <person name="Beard J."/>
            <person name="Benny G.L."/>
            <person name="Blankenship S."/>
            <person name="Bonito G."/>
            <person name="Cuomo C."/>
            <person name="Desiro A."/>
            <person name="Gervers K.A."/>
            <person name="Hundley H."/>
            <person name="Kuo A."/>
            <person name="LaButti K."/>
            <person name="Lang B.F."/>
            <person name="Lipzen A."/>
            <person name="O'Donnell K."/>
            <person name="Pangilinan J."/>
            <person name="Reynolds N."/>
            <person name="Sandor L."/>
            <person name="Smith M.W."/>
            <person name="Tsang A."/>
            <person name="Grigoriev I.V."/>
            <person name="Stajich J.E."/>
            <person name="Spatafora J.W."/>
        </authorList>
    </citation>
    <scope>NUCLEOTIDE SEQUENCE</scope>
    <source>
        <strain evidence="1">RSA 2281</strain>
    </source>
</reference>
<proteinExistence type="predicted"/>
<gene>
    <name evidence="1" type="ORF">BDA99DRAFT_539119</name>
</gene>
<reference evidence="1" key="1">
    <citation type="journal article" date="2022" name="IScience">
        <title>Evolution of zygomycete secretomes and the origins of terrestrial fungal ecologies.</title>
        <authorList>
            <person name="Chang Y."/>
            <person name="Wang Y."/>
            <person name="Mondo S."/>
            <person name="Ahrendt S."/>
            <person name="Andreopoulos W."/>
            <person name="Barry K."/>
            <person name="Beard J."/>
            <person name="Benny G.L."/>
            <person name="Blankenship S."/>
            <person name="Bonito G."/>
            <person name="Cuomo C."/>
            <person name="Desiro A."/>
            <person name="Gervers K.A."/>
            <person name="Hundley H."/>
            <person name="Kuo A."/>
            <person name="LaButti K."/>
            <person name="Lang B.F."/>
            <person name="Lipzen A."/>
            <person name="O'Donnell K."/>
            <person name="Pangilinan J."/>
            <person name="Reynolds N."/>
            <person name="Sandor L."/>
            <person name="Smith M.E."/>
            <person name="Tsang A."/>
            <person name="Grigoriev I.V."/>
            <person name="Stajich J.E."/>
            <person name="Spatafora J.W."/>
        </authorList>
    </citation>
    <scope>NUCLEOTIDE SEQUENCE</scope>
    <source>
        <strain evidence="1">RSA 2281</strain>
    </source>
</reference>
<sequence length="172" mass="20144">MVIAEEPRSFAEIEGWISTLGARIRESIQTHSGFSTLYDDMINNDMLPQHTQEDQNQFVVLSQEHHVFEHFLRTMKFELAKEKHSVLTILSPNDPQREISLNTIEDLEQTIQDYLVTHGRAFCRDHPNHDAEEGFIVIESEDELADITRRSDQEEAFQQSHRDQVERLRNNN</sequence>
<evidence type="ECO:0000313" key="1">
    <source>
        <dbReference type="EMBL" id="KAI9258106.1"/>
    </source>
</evidence>
<keyword evidence="2" id="KW-1185">Reference proteome</keyword>
<comment type="caution">
    <text evidence="1">The sequence shown here is derived from an EMBL/GenBank/DDBJ whole genome shotgun (WGS) entry which is preliminary data.</text>
</comment>
<accession>A0AAD5JWP0</accession>
<dbReference type="Proteomes" id="UP001209540">
    <property type="component" value="Unassembled WGS sequence"/>
</dbReference>
<evidence type="ECO:0000313" key="2">
    <source>
        <dbReference type="Proteomes" id="UP001209540"/>
    </source>
</evidence>
<organism evidence="1 2">
    <name type="scientific">Phascolomyces articulosus</name>
    <dbReference type="NCBI Taxonomy" id="60185"/>
    <lineage>
        <taxon>Eukaryota</taxon>
        <taxon>Fungi</taxon>
        <taxon>Fungi incertae sedis</taxon>
        <taxon>Mucoromycota</taxon>
        <taxon>Mucoromycotina</taxon>
        <taxon>Mucoromycetes</taxon>
        <taxon>Mucorales</taxon>
        <taxon>Lichtheimiaceae</taxon>
        <taxon>Phascolomyces</taxon>
    </lineage>
</organism>
<protein>
    <submittedName>
        <fullName evidence="1">Uncharacterized protein</fullName>
    </submittedName>
</protein>
<dbReference type="EMBL" id="JAIXMP010000019">
    <property type="protein sequence ID" value="KAI9258106.1"/>
    <property type="molecule type" value="Genomic_DNA"/>
</dbReference>
<dbReference type="AlphaFoldDB" id="A0AAD5JWP0"/>